<evidence type="ECO:0000313" key="1">
    <source>
        <dbReference type="EMBL" id="KAJ7664782.1"/>
    </source>
</evidence>
<gene>
    <name evidence="1" type="ORF">B0H17DRAFT_1143628</name>
</gene>
<name>A0AAD7CUN9_MYCRO</name>
<dbReference type="Proteomes" id="UP001221757">
    <property type="component" value="Unassembled WGS sequence"/>
</dbReference>
<dbReference type="AlphaFoldDB" id="A0AAD7CUN9"/>
<protein>
    <submittedName>
        <fullName evidence="1">Uncharacterized protein</fullName>
    </submittedName>
</protein>
<keyword evidence="2" id="KW-1185">Reference proteome</keyword>
<dbReference type="EMBL" id="JARKIE010000221">
    <property type="protein sequence ID" value="KAJ7664782.1"/>
    <property type="molecule type" value="Genomic_DNA"/>
</dbReference>
<sequence>MPSPALRFFFCLPPLAVWRCSRFTELPNKVKQHIKPKGARWVSVRLAGIPHRWRVNTSIGNAAEEAPVTLIASAALLQSDPSNQVRKRSSPNTHLTWAAWYTQASDGVLSARSKQSAKDGPFRFILSPYIKSRSAKVRSLACRVVGARNCPDFYQDHPDNEPSTASCTDQCNTLLFAEIDQEFFRDSTPYRVCQDPGSSELMLAIMSLRADHITGSCCVTDMRPDRCQLGVQLATRSNWVQHGFIRNNAG</sequence>
<comment type="caution">
    <text evidence="1">The sequence shown here is derived from an EMBL/GenBank/DDBJ whole genome shotgun (WGS) entry which is preliminary data.</text>
</comment>
<reference evidence="1" key="1">
    <citation type="submission" date="2023-03" db="EMBL/GenBank/DDBJ databases">
        <title>Massive genome expansion in bonnet fungi (Mycena s.s.) driven by repeated elements and novel gene families across ecological guilds.</title>
        <authorList>
            <consortium name="Lawrence Berkeley National Laboratory"/>
            <person name="Harder C.B."/>
            <person name="Miyauchi S."/>
            <person name="Viragh M."/>
            <person name="Kuo A."/>
            <person name="Thoen E."/>
            <person name="Andreopoulos B."/>
            <person name="Lu D."/>
            <person name="Skrede I."/>
            <person name="Drula E."/>
            <person name="Henrissat B."/>
            <person name="Morin E."/>
            <person name="Kohler A."/>
            <person name="Barry K."/>
            <person name="LaButti K."/>
            <person name="Morin E."/>
            <person name="Salamov A."/>
            <person name="Lipzen A."/>
            <person name="Mereny Z."/>
            <person name="Hegedus B."/>
            <person name="Baldrian P."/>
            <person name="Stursova M."/>
            <person name="Weitz H."/>
            <person name="Taylor A."/>
            <person name="Grigoriev I.V."/>
            <person name="Nagy L.G."/>
            <person name="Martin F."/>
            <person name="Kauserud H."/>
        </authorList>
    </citation>
    <scope>NUCLEOTIDE SEQUENCE</scope>
    <source>
        <strain evidence="1">CBHHK067</strain>
    </source>
</reference>
<evidence type="ECO:0000313" key="2">
    <source>
        <dbReference type="Proteomes" id="UP001221757"/>
    </source>
</evidence>
<organism evidence="1 2">
    <name type="scientific">Mycena rosella</name>
    <name type="common">Pink bonnet</name>
    <name type="synonym">Agaricus rosellus</name>
    <dbReference type="NCBI Taxonomy" id="1033263"/>
    <lineage>
        <taxon>Eukaryota</taxon>
        <taxon>Fungi</taxon>
        <taxon>Dikarya</taxon>
        <taxon>Basidiomycota</taxon>
        <taxon>Agaricomycotina</taxon>
        <taxon>Agaricomycetes</taxon>
        <taxon>Agaricomycetidae</taxon>
        <taxon>Agaricales</taxon>
        <taxon>Marasmiineae</taxon>
        <taxon>Mycenaceae</taxon>
        <taxon>Mycena</taxon>
    </lineage>
</organism>
<accession>A0AAD7CUN9</accession>
<proteinExistence type="predicted"/>